<keyword evidence="2" id="KW-1185">Reference proteome</keyword>
<protein>
    <submittedName>
        <fullName evidence="1">Uncharacterized protein</fullName>
    </submittedName>
</protein>
<evidence type="ECO:0000313" key="1">
    <source>
        <dbReference type="EMBL" id="ERN02951.1"/>
    </source>
</evidence>
<organism evidence="1 2">
    <name type="scientific">Amborella trichopoda</name>
    <dbReference type="NCBI Taxonomy" id="13333"/>
    <lineage>
        <taxon>Eukaryota</taxon>
        <taxon>Viridiplantae</taxon>
        <taxon>Streptophyta</taxon>
        <taxon>Embryophyta</taxon>
        <taxon>Tracheophyta</taxon>
        <taxon>Spermatophyta</taxon>
        <taxon>Magnoliopsida</taxon>
        <taxon>Amborellales</taxon>
        <taxon>Amborellaceae</taxon>
        <taxon>Amborella</taxon>
    </lineage>
</organism>
<dbReference type="Gramene" id="ERN02951">
    <property type="protein sequence ID" value="ERN02951"/>
    <property type="gene ID" value="AMTR_s00134p00027390"/>
</dbReference>
<reference evidence="2" key="1">
    <citation type="journal article" date="2013" name="Science">
        <title>The Amborella genome and the evolution of flowering plants.</title>
        <authorList>
            <consortium name="Amborella Genome Project"/>
        </authorList>
    </citation>
    <scope>NUCLEOTIDE SEQUENCE [LARGE SCALE GENOMIC DNA]</scope>
</reference>
<dbReference type="HOGENOM" id="CLU_1837817_0_0_1"/>
<dbReference type="AlphaFoldDB" id="W1P5R4"/>
<proteinExistence type="predicted"/>
<accession>W1P5R4</accession>
<evidence type="ECO:0000313" key="2">
    <source>
        <dbReference type="Proteomes" id="UP000017836"/>
    </source>
</evidence>
<dbReference type="Proteomes" id="UP000017836">
    <property type="component" value="Unassembled WGS sequence"/>
</dbReference>
<sequence>MTLRKCFMGHLLLPPNLRPLKIGLLAGDMKASTQSLTSASSINLIALIECKEERYSLTTHSWVKKGTQVAAYADVNKFALSSNTVGILVSLNPHSPPKLSITIKRISGNSLQQNSAMVLSSLRTPARKVTEQHPWFSHRH</sequence>
<gene>
    <name evidence="1" type="ORF">AMTR_s00134p00027390</name>
</gene>
<name>W1P5R4_AMBTC</name>
<dbReference type="EMBL" id="KI394460">
    <property type="protein sequence ID" value="ERN02951.1"/>
    <property type="molecule type" value="Genomic_DNA"/>
</dbReference>